<dbReference type="InterPro" id="IPR013815">
    <property type="entry name" value="ATP_grasp_subdomain_1"/>
</dbReference>
<name>A0ABZ2W5M4_9GAMM</name>
<evidence type="ECO:0000256" key="3">
    <source>
        <dbReference type="ARBA" id="ARBA00022840"/>
    </source>
</evidence>
<sequence>MDNSISEVPYVILIGGGVEACEGIRVARQMGLKLIVVDGDPHAPGFELADLSLSISTYDGQQLIRACRDLQQDGCKIIGVIAMCADVPVSVAAVAQALGLPGLSLESACWVADKLLMKQRLEAQGIPIPGYAAVKSVEDMGEQAALLGLPLVVKPVDSRGARGVLLIDEEAQFEWAYKVARDESPTGRVMVEEYLPGPQFSTETLVDKGQCYTVGFSDRNYEWLEKTRPHIIENGGDAPTALSPTERQQVVDTVEKAALALNIRSGVAKGDMVLTPRGPKVIEIAGRLSGGYFSTTQIPLATGVNFVEQAIRLALGETLQPSAVASKWQRGVAIRYLDLPPGRVSSVTGEKKAASLPGVEMLRLFVAPGDYVPQLGNHTQRPGFVIATAETKELAVSRAQRALAQIRIDYAQ</sequence>
<evidence type="ECO:0000256" key="2">
    <source>
        <dbReference type="ARBA" id="ARBA00022741"/>
    </source>
</evidence>
<dbReference type="InterPro" id="IPR011761">
    <property type="entry name" value="ATP-grasp"/>
</dbReference>
<dbReference type="PANTHER" id="PTHR43585">
    <property type="entry name" value="FUMIPYRROLE BIOSYNTHESIS PROTEIN C"/>
    <property type="match status" value="1"/>
</dbReference>
<dbReference type="Proteomes" id="UP001475781">
    <property type="component" value="Chromosome"/>
</dbReference>
<dbReference type="EMBL" id="CP101118">
    <property type="protein sequence ID" value="WZF89699.1"/>
    <property type="molecule type" value="Genomic_DNA"/>
</dbReference>
<dbReference type="Gene3D" id="3.30.470.20">
    <property type="entry name" value="ATP-grasp fold, B domain"/>
    <property type="match status" value="1"/>
</dbReference>
<evidence type="ECO:0000256" key="1">
    <source>
        <dbReference type="ARBA" id="ARBA00022598"/>
    </source>
</evidence>
<keyword evidence="2 4" id="KW-0547">Nucleotide-binding</keyword>
<dbReference type="RefSeq" id="WP_341582250.1">
    <property type="nucleotide sequence ID" value="NZ_CP101118.1"/>
</dbReference>
<keyword evidence="1" id="KW-0436">Ligase</keyword>
<dbReference type="Pfam" id="PF18603">
    <property type="entry name" value="LAL_C2"/>
    <property type="match status" value="1"/>
</dbReference>
<reference evidence="6 7" key="1">
    <citation type="submission" date="2022-07" db="EMBL/GenBank/DDBJ databases">
        <title>A copper resistant bacterium isolated from sediment samples of deep sea hydrothermal areas.</title>
        <authorList>
            <person name="Zeng X."/>
        </authorList>
    </citation>
    <scope>NUCLEOTIDE SEQUENCE [LARGE SCALE GENOMIC DNA]</scope>
    <source>
        <strain evidence="7">CuT 6</strain>
    </source>
</reference>
<dbReference type="InterPro" id="IPR003806">
    <property type="entry name" value="ATP-grasp_PylC-type"/>
</dbReference>
<dbReference type="Gene3D" id="3.40.50.20">
    <property type="match status" value="1"/>
</dbReference>
<gene>
    <name evidence="6" type="ORF">NLK58_05745</name>
</gene>
<dbReference type="SMART" id="SM01209">
    <property type="entry name" value="GARS_A"/>
    <property type="match status" value="1"/>
</dbReference>
<accession>A0ABZ2W5M4</accession>
<dbReference type="InterPro" id="IPR052032">
    <property type="entry name" value="ATP-dep_AA_Ligase"/>
</dbReference>
<dbReference type="Pfam" id="PF02655">
    <property type="entry name" value="ATP-grasp_3"/>
    <property type="match status" value="1"/>
</dbReference>
<evidence type="ECO:0000256" key="4">
    <source>
        <dbReference type="PROSITE-ProRule" id="PRU00409"/>
    </source>
</evidence>
<evidence type="ECO:0000313" key="7">
    <source>
        <dbReference type="Proteomes" id="UP001475781"/>
    </source>
</evidence>
<evidence type="ECO:0000313" key="6">
    <source>
        <dbReference type="EMBL" id="WZF89699.1"/>
    </source>
</evidence>
<dbReference type="Gene3D" id="3.30.1490.20">
    <property type="entry name" value="ATP-grasp fold, A domain"/>
    <property type="match status" value="1"/>
</dbReference>
<protein>
    <submittedName>
        <fullName evidence="6">ATP-grasp domain-containing protein</fullName>
    </submittedName>
</protein>
<feature type="domain" description="ATP-grasp" evidence="5">
    <location>
        <begin position="118"/>
        <end position="315"/>
    </location>
</feature>
<dbReference type="SUPFAM" id="SSF56059">
    <property type="entry name" value="Glutathione synthetase ATP-binding domain-like"/>
    <property type="match status" value="1"/>
</dbReference>
<keyword evidence="7" id="KW-1185">Reference proteome</keyword>
<organism evidence="6 7">
    <name type="scientific">Marinobacter metalliresistant</name>
    <dbReference type="NCBI Taxonomy" id="2961995"/>
    <lineage>
        <taxon>Bacteria</taxon>
        <taxon>Pseudomonadati</taxon>
        <taxon>Pseudomonadota</taxon>
        <taxon>Gammaproteobacteria</taxon>
        <taxon>Pseudomonadales</taxon>
        <taxon>Marinobacteraceae</taxon>
        <taxon>Marinobacter</taxon>
    </lineage>
</organism>
<keyword evidence="3 4" id="KW-0067">ATP-binding</keyword>
<dbReference type="SUPFAM" id="SSF52440">
    <property type="entry name" value="PreATP-grasp domain"/>
    <property type="match status" value="1"/>
</dbReference>
<dbReference type="InterPro" id="IPR016185">
    <property type="entry name" value="PreATP-grasp_dom_sf"/>
</dbReference>
<proteinExistence type="predicted"/>
<dbReference type="InterPro" id="IPR040570">
    <property type="entry name" value="LAL_C2"/>
</dbReference>
<evidence type="ECO:0000259" key="5">
    <source>
        <dbReference type="PROSITE" id="PS50975"/>
    </source>
</evidence>
<dbReference type="PROSITE" id="PS50975">
    <property type="entry name" value="ATP_GRASP"/>
    <property type="match status" value="1"/>
</dbReference>
<dbReference type="PANTHER" id="PTHR43585:SF2">
    <property type="entry name" value="ATP-GRASP ENZYME FSQD"/>
    <property type="match status" value="1"/>
</dbReference>